<evidence type="ECO:0000256" key="1">
    <source>
        <dbReference type="ARBA" id="ARBA00006845"/>
    </source>
</evidence>
<gene>
    <name evidence="3" type="ORF">JDW19_01590</name>
</gene>
<dbReference type="EMBL" id="JAEHFQ010000001">
    <property type="protein sequence ID" value="MBM0631826.1"/>
    <property type="molecule type" value="Genomic_DNA"/>
</dbReference>
<feature type="domain" description="Barstar (barnase inhibitor)" evidence="2">
    <location>
        <begin position="164"/>
        <end position="237"/>
    </location>
</feature>
<dbReference type="InterPro" id="IPR000468">
    <property type="entry name" value="Barstar"/>
</dbReference>
<dbReference type="Proteomes" id="UP000650605">
    <property type="component" value="Unassembled WGS sequence"/>
</dbReference>
<evidence type="ECO:0000313" key="4">
    <source>
        <dbReference type="Proteomes" id="UP000650605"/>
    </source>
</evidence>
<comment type="similarity">
    <text evidence="1">Belongs to the barstar family.</text>
</comment>
<sequence>MKYRFAVIDDESGLTVGYCRDVVGLTGDIIVETYEKVIFEQFVFNEDFIGNIIKTKQSVHNLYIAILNDEEKVIGSYHYHLPESYIIHKLNYNKGNFNLELTGILETKPSPVELRLWEFLKGAQSLENNIWQGFSKEERSGWLNVTRIHSASNHFARLDKRGEVYTLDGEYISDFTTVFIALGEAINGPGGYYGFSLDSISDCLCGGFGTVGPFTIHWKNAHYFLERFEEEWDQEERCYGFSPQQYFMDLLTILVSGGVTVNFFSNKIAKQEGDFEMDIN</sequence>
<dbReference type="Gene3D" id="3.30.370.10">
    <property type="entry name" value="Barstar-like"/>
    <property type="match status" value="1"/>
</dbReference>
<name>A0A8I1LNX7_PAEPO</name>
<dbReference type="InterPro" id="IPR035905">
    <property type="entry name" value="Barstar-like_sf"/>
</dbReference>
<evidence type="ECO:0000259" key="2">
    <source>
        <dbReference type="Pfam" id="PF01337"/>
    </source>
</evidence>
<comment type="caution">
    <text evidence="3">The sequence shown here is derived from an EMBL/GenBank/DDBJ whole genome shotgun (WGS) entry which is preliminary data.</text>
</comment>
<reference evidence="3" key="1">
    <citation type="submission" date="2020-12" db="EMBL/GenBank/DDBJ databases">
        <title>Paenibacillus polymyxa LMG 27872: a double-edged sword.</title>
        <authorList>
            <person name="Langendries S."/>
            <person name="Garcia Mendez S."/>
            <person name="Beirinckx S."/>
            <person name="Viaene T."/>
            <person name="Baeyen S."/>
            <person name="Goeminne G."/>
            <person name="Willems A."/>
            <person name="Debode J."/>
            <person name="Goormachtig S."/>
        </authorList>
    </citation>
    <scope>NUCLEOTIDE SEQUENCE</scope>
    <source>
        <strain evidence="3">LMG 27872</strain>
    </source>
</reference>
<dbReference type="AlphaFoldDB" id="A0A8I1LNX7"/>
<evidence type="ECO:0000313" key="3">
    <source>
        <dbReference type="EMBL" id="MBM0631826.1"/>
    </source>
</evidence>
<dbReference type="RefSeq" id="WP_165145013.1">
    <property type="nucleotide sequence ID" value="NZ_JAEHFQ010000001.1"/>
</dbReference>
<protein>
    <submittedName>
        <fullName evidence="3">Barstar family protein</fullName>
    </submittedName>
</protein>
<accession>A0A8I1LNX7</accession>
<dbReference type="SUPFAM" id="SSF52038">
    <property type="entry name" value="Barstar-related"/>
    <property type="match status" value="1"/>
</dbReference>
<dbReference type="Pfam" id="PF01337">
    <property type="entry name" value="Barstar"/>
    <property type="match status" value="1"/>
</dbReference>
<proteinExistence type="inferred from homology"/>
<organism evidence="3 4">
    <name type="scientific">Paenibacillus polymyxa</name>
    <name type="common">Bacillus polymyxa</name>
    <dbReference type="NCBI Taxonomy" id="1406"/>
    <lineage>
        <taxon>Bacteria</taxon>
        <taxon>Bacillati</taxon>
        <taxon>Bacillota</taxon>
        <taxon>Bacilli</taxon>
        <taxon>Bacillales</taxon>
        <taxon>Paenibacillaceae</taxon>
        <taxon>Paenibacillus</taxon>
    </lineage>
</organism>